<name>A0ABD0NB54_CIRMR</name>
<proteinExistence type="predicted"/>
<dbReference type="FunFam" id="3.30.1490.20:FF:000003">
    <property type="entry name" value="acetyl-CoA carboxylase isoform X1"/>
    <property type="match status" value="1"/>
</dbReference>
<evidence type="ECO:0000256" key="5">
    <source>
        <dbReference type="ARBA" id="ARBA00023267"/>
    </source>
</evidence>
<evidence type="ECO:0000256" key="4">
    <source>
        <dbReference type="ARBA" id="ARBA00022840"/>
    </source>
</evidence>
<gene>
    <name evidence="8" type="ORF">M9458_043027</name>
</gene>
<reference evidence="8 9" key="1">
    <citation type="submission" date="2024-05" db="EMBL/GenBank/DDBJ databases">
        <title>Genome sequencing and assembly of Indian major carp, Cirrhinus mrigala (Hamilton, 1822).</title>
        <authorList>
            <person name="Mohindra V."/>
            <person name="Chowdhury L.M."/>
            <person name="Lal K."/>
            <person name="Jena J.K."/>
        </authorList>
    </citation>
    <scope>NUCLEOTIDE SEQUENCE [LARGE SCALE GENOMIC DNA]</scope>
    <source>
        <strain evidence="8">CM1030</strain>
        <tissue evidence="8">Blood</tissue>
    </source>
</reference>
<comment type="cofactor">
    <cofactor evidence="1">
        <name>biotin</name>
        <dbReference type="ChEBI" id="CHEBI:57586"/>
    </cofactor>
</comment>
<dbReference type="Proteomes" id="UP001529510">
    <property type="component" value="Unassembled WGS sequence"/>
</dbReference>
<feature type="non-terminal residue" evidence="8">
    <location>
        <position position="84"/>
    </location>
</feature>
<sequence>MSAAGVPIIEGYHGEDQSDAKLQSEAARIGYPVMIKAVRGGGGKGMRIAHSEAEFHEQLESARREARKSFNDDVMLIEKFVENP</sequence>
<dbReference type="PROSITE" id="PS50975">
    <property type="entry name" value="ATP_GRASP"/>
    <property type="match status" value="1"/>
</dbReference>
<dbReference type="PANTHER" id="PTHR18866:SF33">
    <property type="entry name" value="METHYLCROTONOYL-COA CARBOXYLASE SUBUNIT ALPHA, MITOCHONDRIAL-RELATED"/>
    <property type="match status" value="1"/>
</dbReference>
<dbReference type="SUPFAM" id="SSF56059">
    <property type="entry name" value="Glutathione synthetase ATP-binding domain-like"/>
    <property type="match status" value="1"/>
</dbReference>
<dbReference type="PANTHER" id="PTHR18866">
    <property type="entry name" value="CARBOXYLASE:PYRUVATE/ACETYL-COA/PROPIONYL-COA CARBOXYLASE"/>
    <property type="match status" value="1"/>
</dbReference>
<dbReference type="Pfam" id="PF02786">
    <property type="entry name" value="CPSase_L_D2"/>
    <property type="match status" value="1"/>
</dbReference>
<feature type="domain" description="ATP-grasp" evidence="7">
    <location>
        <begin position="4"/>
        <end position="82"/>
    </location>
</feature>
<dbReference type="GO" id="GO:0016874">
    <property type="term" value="F:ligase activity"/>
    <property type="evidence" value="ECO:0007669"/>
    <property type="project" value="UniProtKB-KW"/>
</dbReference>
<accession>A0ABD0NB54</accession>
<evidence type="ECO:0000256" key="3">
    <source>
        <dbReference type="ARBA" id="ARBA00022741"/>
    </source>
</evidence>
<protein>
    <recommendedName>
        <fullName evidence="7">ATP-grasp domain-containing protein</fullName>
    </recommendedName>
</protein>
<organism evidence="8 9">
    <name type="scientific">Cirrhinus mrigala</name>
    <name type="common">Mrigala</name>
    <dbReference type="NCBI Taxonomy" id="683832"/>
    <lineage>
        <taxon>Eukaryota</taxon>
        <taxon>Metazoa</taxon>
        <taxon>Chordata</taxon>
        <taxon>Craniata</taxon>
        <taxon>Vertebrata</taxon>
        <taxon>Euteleostomi</taxon>
        <taxon>Actinopterygii</taxon>
        <taxon>Neopterygii</taxon>
        <taxon>Teleostei</taxon>
        <taxon>Ostariophysi</taxon>
        <taxon>Cypriniformes</taxon>
        <taxon>Cyprinidae</taxon>
        <taxon>Labeoninae</taxon>
        <taxon>Labeonini</taxon>
        <taxon>Cirrhinus</taxon>
    </lineage>
</organism>
<evidence type="ECO:0000313" key="8">
    <source>
        <dbReference type="EMBL" id="KAL0159302.1"/>
    </source>
</evidence>
<evidence type="ECO:0000256" key="1">
    <source>
        <dbReference type="ARBA" id="ARBA00001953"/>
    </source>
</evidence>
<keyword evidence="3 6" id="KW-0547">Nucleotide-binding</keyword>
<dbReference type="InterPro" id="IPR050856">
    <property type="entry name" value="Biotin_carboxylase_complex"/>
</dbReference>
<evidence type="ECO:0000259" key="7">
    <source>
        <dbReference type="PROSITE" id="PS50975"/>
    </source>
</evidence>
<evidence type="ECO:0000256" key="2">
    <source>
        <dbReference type="ARBA" id="ARBA00022598"/>
    </source>
</evidence>
<dbReference type="GO" id="GO:0005524">
    <property type="term" value="F:ATP binding"/>
    <property type="evidence" value="ECO:0007669"/>
    <property type="project" value="UniProtKB-UniRule"/>
</dbReference>
<dbReference type="EMBL" id="JAMKFB020000022">
    <property type="protein sequence ID" value="KAL0159302.1"/>
    <property type="molecule type" value="Genomic_DNA"/>
</dbReference>
<dbReference type="InterPro" id="IPR013815">
    <property type="entry name" value="ATP_grasp_subdomain_1"/>
</dbReference>
<dbReference type="InterPro" id="IPR011761">
    <property type="entry name" value="ATP-grasp"/>
</dbReference>
<dbReference type="Gene3D" id="3.30.1490.20">
    <property type="entry name" value="ATP-grasp fold, A domain"/>
    <property type="match status" value="1"/>
</dbReference>
<keyword evidence="5" id="KW-0092">Biotin</keyword>
<evidence type="ECO:0000313" key="9">
    <source>
        <dbReference type="Proteomes" id="UP001529510"/>
    </source>
</evidence>
<evidence type="ECO:0000256" key="6">
    <source>
        <dbReference type="PROSITE-ProRule" id="PRU00409"/>
    </source>
</evidence>
<keyword evidence="9" id="KW-1185">Reference proteome</keyword>
<comment type="caution">
    <text evidence="8">The sequence shown here is derived from an EMBL/GenBank/DDBJ whole genome shotgun (WGS) entry which is preliminary data.</text>
</comment>
<keyword evidence="4 6" id="KW-0067">ATP-binding</keyword>
<dbReference type="InterPro" id="IPR005479">
    <property type="entry name" value="CPAse_ATP-bd"/>
</dbReference>
<keyword evidence="2" id="KW-0436">Ligase</keyword>
<dbReference type="AlphaFoldDB" id="A0ABD0NB54"/>